<keyword evidence="5" id="KW-0645">Protease</keyword>
<comment type="similarity">
    <text evidence="3">Belongs to the peptidase M50B family.</text>
</comment>
<evidence type="ECO:0000256" key="5">
    <source>
        <dbReference type="ARBA" id="ARBA00022670"/>
    </source>
</evidence>
<evidence type="ECO:0000256" key="12">
    <source>
        <dbReference type="ARBA" id="ARBA00023136"/>
    </source>
</evidence>
<gene>
    <name evidence="15" type="ordered locus">Selsp_1078</name>
    <name evidence="16" type="ORF">SELSPUOL_01169</name>
</gene>
<evidence type="ECO:0000313" key="16">
    <source>
        <dbReference type="EMBL" id="EEX77466.1"/>
    </source>
</evidence>
<dbReference type="GO" id="GO:0046872">
    <property type="term" value="F:metal ion binding"/>
    <property type="evidence" value="ECO:0007669"/>
    <property type="project" value="UniProtKB-KW"/>
</dbReference>
<dbReference type="OrthoDB" id="9800627at2"/>
<sequence length="208" mass="23048">MFGSDLMWFIAGIPGILIAMVVHEYSHARVAVAMGDMTPRLMGRLTLNPKAHIDPIGLLTLFLVHFGWAKPVMINPRNFRDMRKGEVLVALAGPASNLVIAFLAMLFFAVYARLGLPVSQGFYTVMQLLALINVNFAVFNMIPLPPLDGSRVLMAFLPGRWAYELMRLERYTFIILILLIMVGPFARLLGAVSWALYSTLAAVVGLLI</sequence>
<dbReference type="InterPro" id="IPR044537">
    <property type="entry name" value="Rip2-like"/>
</dbReference>
<feature type="transmembrane region" description="Helical" evidence="13">
    <location>
        <begin position="87"/>
        <end position="112"/>
    </location>
</feature>
<comment type="subcellular location">
    <subcellularLocation>
        <location evidence="2">Cell membrane</location>
        <topology evidence="2">Multi-pass membrane protein</topology>
    </subcellularLocation>
</comment>
<feature type="transmembrane region" description="Helical" evidence="13">
    <location>
        <begin position="124"/>
        <end position="147"/>
    </location>
</feature>
<dbReference type="Pfam" id="PF02163">
    <property type="entry name" value="Peptidase_M50"/>
    <property type="match status" value="1"/>
</dbReference>
<dbReference type="KEGG" id="ssg:Selsp_1078"/>
<dbReference type="PANTHER" id="PTHR35864">
    <property type="entry name" value="ZINC METALLOPROTEASE MJ0611-RELATED"/>
    <property type="match status" value="1"/>
</dbReference>
<evidence type="ECO:0000313" key="18">
    <source>
        <dbReference type="Proteomes" id="UP000011124"/>
    </source>
</evidence>
<dbReference type="HOGENOM" id="CLU_086979_1_1_9"/>
<keyword evidence="4" id="KW-1003">Cell membrane</keyword>
<evidence type="ECO:0000313" key="15">
    <source>
        <dbReference type="EMBL" id="AEC00038.1"/>
    </source>
</evidence>
<dbReference type="GO" id="GO:0005886">
    <property type="term" value="C:plasma membrane"/>
    <property type="evidence" value="ECO:0007669"/>
    <property type="project" value="UniProtKB-SubCell"/>
</dbReference>
<dbReference type="GO" id="GO:0006508">
    <property type="term" value="P:proteolysis"/>
    <property type="evidence" value="ECO:0007669"/>
    <property type="project" value="UniProtKB-KW"/>
</dbReference>
<feature type="domain" description="Peptidase M50" evidence="14">
    <location>
        <begin position="119"/>
        <end position="159"/>
    </location>
</feature>
<dbReference type="Proteomes" id="UP000003505">
    <property type="component" value="Unassembled WGS sequence"/>
</dbReference>
<evidence type="ECO:0000313" key="17">
    <source>
        <dbReference type="Proteomes" id="UP000003505"/>
    </source>
</evidence>
<evidence type="ECO:0000256" key="1">
    <source>
        <dbReference type="ARBA" id="ARBA00001947"/>
    </source>
</evidence>
<evidence type="ECO:0000256" key="3">
    <source>
        <dbReference type="ARBA" id="ARBA00007931"/>
    </source>
</evidence>
<accession>C9LUN3</accession>
<keyword evidence="18" id="KW-1185">Reference proteome</keyword>
<dbReference type="eggNOG" id="COG1994">
    <property type="taxonomic scope" value="Bacteria"/>
</dbReference>
<comment type="cofactor">
    <cofactor evidence="1">
        <name>Zn(2+)</name>
        <dbReference type="ChEBI" id="CHEBI:29105"/>
    </cofactor>
</comment>
<evidence type="ECO:0000256" key="2">
    <source>
        <dbReference type="ARBA" id="ARBA00004651"/>
    </source>
</evidence>
<dbReference type="EC" id="3.4.24.-" evidence="16"/>
<keyword evidence="7" id="KW-0479">Metal-binding</keyword>
<dbReference type="EMBL" id="CP002637">
    <property type="protein sequence ID" value="AEC00038.1"/>
    <property type="molecule type" value="Genomic_DNA"/>
</dbReference>
<organism evidence="16 17">
    <name type="scientific">Selenomonas sputigena (strain ATCC 35185 / DSM 20758 / CCUG 44933 / VPI D19B-28)</name>
    <dbReference type="NCBI Taxonomy" id="546271"/>
    <lineage>
        <taxon>Bacteria</taxon>
        <taxon>Bacillati</taxon>
        <taxon>Bacillota</taxon>
        <taxon>Negativicutes</taxon>
        <taxon>Selenomonadales</taxon>
        <taxon>Selenomonadaceae</taxon>
        <taxon>Selenomonas</taxon>
    </lineage>
</organism>
<dbReference type="AlphaFoldDB" id="C9LUN3"/>
<evidence type="ECO:0000256" key="4">
    <source>
        <dbReference type="ARBA" id="ARBA00022475"/>
    </source>
</evidence>
<dbReference type="PANTHER" id="PTHR35864:SF1">
    <property type="entry name" value="ZINC METALLOPROTEASE YWHC-RELATED"/>
    <property type="match status" value="1"/>
</dbReference>
<reference evidence="16 17" key="1">
    <citation type="submission" date="2009-09" db="EMBL/GenBank/DDBJ databases">
        <authorList>
            <person name="Weinstock G."/>
            <person name="Sodergren E."/>
            <person name="Clifton S."/>
            <person name="Fulton L."/>
            <person name="Fulton B."/>
            <person name="Courtney L."/>
            <person name="Fronick C."/>
            <person name="Harrison M."/>
            <person name="Strong C."/>
            <person name="Farmer C."/>
            <person name="Delahaunty K."/>
            <person name="Markovic C."/>
            <person name="Hall O."/>
            <person name="Minx P."/>
            <person name="Tomlinson C."/>
            <person name="Mitreva M."/>
            <person name="Nelson J."/>
            <person name="Hou S."/>
            <person name="Wollam A."/>
            <person name="Pepin K.H."/>
            <person name="Johnson M."/>
            <person name="Bhonagiri V."/>
            <person name="Nash W.E."/>
            <person name="Warren W."/>
            <person name="Chinwalla A."/>
            <person name="Mardis E.R."/>
            <person name="Wilson R.K."/>
        </authorList>
    </citation>
    <scope>NUCLEOTIDE SEQUENCE [LARGE SCALE GENOMIC DNA]</scope>
    <source>
        <strain evidence="16">ATCC 35185</strain>
        <strain evidence="17">ATCC 35185 / DSM 20758 / VPI D19B-28</strain>
    </source>
</reference>
<keyword evidence="8 16" id="KW-0378">Hydrolase</keyword>
<evidence type="ECO:0000256" key="7">
    <source>
        <dbReference type="ARBA" id="ARBA00022723"/>
    </source>
</evidence>
<dbReference type="Proteomes" id="UP000011124">
    <property type="component" value="Chromosome"/>
</dbReference>
<dbReference type="InterPro" id="IPR008915">
    <property type="entry name" value="Peptidase_M50"/>
</dbReference>
<evidence type="ECO:0000256" key="11">
    <source>
        <dbReference type="ARBA" id="ARBA00023049"/>
    </source>
</evidence>
<keyword evidence="12 13" id="KW-0472">Membrane</keyword>
<evidence type="ECO:0000259" key="14">
    <source>
        <dbReference type="Pfam" id="PF02163"/>
    </source>
</evidence>
<keyword evidence="11" id="KW-0482">Metalloprotease</keyword>
<dbReference type="RefSeq" id="WP_006192440.1">
    <property type="nucleotide sequence ID" value="NC_015437.1"/>
</dbReference>
<feature type="transmembrane region" description="Helical" evidence="13">
    <location>
        <begin position="6"/>
        <end position="25"/>
    </location>
</feature>
<evidence type="ECO:0000256" key="6">
    <source>
        <dbReference type="ARBA" id="ARBA00022692"/>
    </source>
</evidence>
<protein>
    <submittedName>
        <fullName evidence="15">Peptidase M50</fullName>
    </submittedName>
    <submittedName>
        <fullName evidence="16">Peptidase, M50 family</fullName>
        <ecNumber evidence="16">3.4.24.-</ecNumber>
    </submittedName>
</protein>
<dbReference type="CDD" id="cd06158">
    <property type="entry name" value="S2P-M50_like_1"/>
    <property type="match status" value="1"/>
</dbReference>
<evidence type="ECO:0000256" key="8">
    <source>
        <dbReference type="ARBA" id="ARBA00022801"/>
    </source>
</evidence>
<keyword evidence="10 13" id="KW-1133">Transmembrane helix</keyword>
<keyword evidence="6 13" id="KW-0812">Transmembrane</keyword>
<dbReference type="InterPro" id="IPR052348">
    <property type="entry name" value="Metallopeptidase_M50B"/>
</dbReference>
<feature type="transmembrane region" description="Helical" evidence="13">
    <location>
        <begin position="168"/>
        <end position="185"/>
    </location>
</feature>
<evidence type="ECO:0000256" key="10">
    <source>
        <dbReference type="ARBA" id="ARBA00022989"/>
    </source>
</evidence>
<reference evidence="15 18" key="2">
    <citation type="submission" date="2011-04" db="EMBL/GenBank/DDBJ databases">
        <title>The complete genome of Selenomonas sputigena DSM 20758.</title>
        <authorList>
            <consortium name="US DOE Joint Genome Institute (JGI-PGF)"/>
            <person name="Lucas S."/>
            <person name="Copeland A."/>
            <person name="Lapidus A."/>
            <person name="Bruce D."/>
            <person name="Goodwin L."/>
            <person name="Pitluck S."/>
            <person name="Peters L."/>
            <person name="Kyrpides N."/>
            <person name="Mavromatis K."/>
            <person name="Ivanova N."/>
            <person name="Ovchinnikova G."/>
            <person name="Teshima H."/>
            <person name="Detter J.C."/>
            <person name="Tapia R."/>
            <person name="Han C."/>
            <person name="Land M."/>
            <person name="Hauser L."/>
            <person name="Markowitz V."/>
            <person name="Cheng J.-F."/>
            <person name="Hugenholtz P."/>
            <person name="Woyke T."/>
            <person name="Wu D."/>
            <person name="Gronow S."/>
            <person name="Wellnitz S."/>
            <person name="Schneider S."/>
            <person name="Klenk H.-P."/>
            <person name="Eisen J.A."/>
        </authorList>
    </citation>
    <scope>NUCLEOTIDE SEQUENCE [LARGE SCALE GENOMIC DNA]</scope>
    <source>
        <strain evidence="15">ATCC 35185</strain>
        <strain evidence="18">ATCC 35185 / DSM 20758 / VPI D19B-28</strain>
    </source>
</reference>
<dbReference type="EMBL" id="ACKP02000016">
    <property type="protein sequence ID" value="EEX77466.1"/>
    <property type="molecule type" value="Genomic_DNA"/>
</dbReference>
<keyword evidence="9" id="KW-0862">Zinc</keyword>
<proteinExistence type="inferred from homology"/>
<name>C9LUN3_SELS3</name>
<evidence type="ECO:0000256" key="13">
    <source>
        <dbReference type="SAM" id="Phobius"/>
    </source>
</evidence>
<evidence type="ECO:0000256" key="9">
    <source>
        <dbReference type="ARBA" id="ARBA00022833"/>
    </source>
</evidence>
<dbReference type="STRING" id="546271.Selsp_1078"/>
<dbReference type="GO" id="GO:0008237">
    <property type="term" value="F:metallopeptidase activity"/>
    <property type="evidence" value="ECO:0007669"/>
    <property type="project" value="UniProtKB-KW"/>
</dbReference>